<dbReference type="EMBL" id="BSSA01000001">
    <property type="protein sequence ID" value="GLW68384.1"/>
    <property type="molecule type" value="Genomic_DNA"/>
</dbReference>
<accession>A0A9W6Q1T4</accession>
<dbReference type="Gene3D" id="1.10.630.10">
    <property type="entry name" value="Cytochrome P450"/>
    <property type="match status" value="1"/>
</dbReference>
<dbReference type="PRINTS" id="PR00385">
    <property type="entry name" value="P450"/>
</dbReference>
<dbReference type="PANTHER" id="PTHR46696">
    <property type="entry name" value="P450, PUTATIVE (EUROFUNG)-RELATED"/>
    <property type="match status" value="1"/>
</dbReference>
<protein>
    <submittedName>
        <fullName evidence="8">Cytochrome P450</fullName>
    </submittedName>
</protein>
<keyword evidence="6 7" id="KW-0503">Monooxygenase</keyword>
<name>A0A9W6Q1T4_9ACTN</name>
<evidence type="ECO:0000256" key="1">
    <source>
        <dbReference type="ARBA" id="ARBA00010617"/>
    </source>
</evidence>
<keyword evidence="2 7" id="KW-0349">Heme</keyword>
<dbReference type="GO" id="GO:0004497">
    <property type="term" value="F:monooxygenase activity"/>
    <property type="evidence" value="ECO:0007669"/>
    <property type="project" value="UniProtKB-KW"/>
</dbReference>
<gene>
    <name evidence="8" type="ORF">Kpho02_06830</name>
</gene>
<evidence type="ECO:0000256" key="4">
    <source>
        <dbReference type="ARBA" id="ARBA00023002"/>
    </source>
</evidence>
<evidence type="ECO:0000313" key="9">
    <source>
        <dbReference type="Proteomes" id="UP001165041"/>
    </source>
</evidence>
<dbReference type="RefSeq" id="WP_285733314.1">
    <property type="nucleotide sequence ID" value="NZ_BSSA01000001.1"/>
</dbReference>
<dbReference type="PANTHER" id="PTHR46696:SF1">
    <property type="entry name" value="CYTOCHROME P450 YJIB-RELATED"/>
    <property type="match status" value="1"/>
</dbReference>
<dbReference type="PRINTS" id="PR00359">
    <property type="entry name" value="BP450"/>
</dbReference>
<dbReference type="GO" id="GO:0005506">
    <property type="term" value="F:iron ion binding"/>
    <property type="evidence" value="ECO:0007669"/>
    <property type="project" value="InterPro"/>
</dbReference>
<dbReference type="InterPro" id="IPR017972">
    <property type="entry name" value="Cyt_P450_CS"/>
</dbReference>
<sequence>MSSEALPGFPFPACPGARPPARYAQLVAEPGLPRVLLPSGVEALLVTRYEEVRTVLSDDRFSREAFPGRPMFARSPESISLAVSDPPVHTRRRRAVLPDFTARQARRLAPRVRELAERASDGLAALPQPADLVEGFTAPFALSVVTELLGMPAADGQRLRPLMAAMTSVGGRTPEEVAEAHRQVQEYFADLVDQHVARIAAGRPGADVLSRLLTAPQDGRLSRREVVVFGAGTLMAGFETTANQLAMTVLTVLRRPGLAGRLRSDPAALERAVEETLRWSALIGTGGAAHVALADVRVGEVLVRAGEVVVPLHDAANQDAAVFERPEVFDPGRTDNPHLAFGHGRHLCLGAPLARTELRTGLAVLLDRFPDLRPAGPEESLRWREDAFIRGPLALPVRWDAPSRPAAGGGAG</sequence>
<dbReference type="PROSITE" id="PS00086">
    <property type="entry name" value="CYTOCHROME_P450"/>
    <property type="match status" value="1"/>
</dbReference>
<comment type="caution">
    <text evidence="8">The sequence shown here is derived from an EMBL/GenBank/DDBJ whole genome shotgun (WGS) entry which is preliminary data.</text>
</comment>
<dbReference type="InterPro" id="IPR036396">
    <property type="entry name" value="Cyt_P450_sf"/>
</dbReference>
<dbReference type="Proteomes" id="UP001165041">
    <property type="component" value="Unassembled WGS sequence"/>
</dbReference>
<dbReference type="GO" id="GO:0020037">
    <property type="term" value="F:heme binding"/>
    <property type="evidence" value="ECO:0007669"/>
    <property type="project" value="InterPro"/>
</dbReference>
<dbReference type="CDD" id="cd11031">
    <property type="entry name" value="Cyp158A-like"/>
    <property type="match status" value="1"/>
</dbReference>
<dbReference type="Pfam" id="PF00067">
    <property type="entry name" value="p450"/>
    <property type="match status" value="1"/>
</dbReference>
<evidence type="ECO:0000313" key="8">
    <source>
        <dbReference type="EMBL" id="GLW68384.1"/>
    </source>
</evidence>
<reference evidence="8" key="1">
    <citation type="submission" date="2023-02" db="EMBL/GenBank/DDBJ databases">
        <title>Kitasatospora phosalacinea NBRC 14627.</title>
        <authorList>
            <person name="Ichikawa N."/>
            <person name="Sato H."/>
            <person name="Tonouchi N."/>
        </authorList>
    </citation>
    <scope>NUCLEOTIDE SEQUENCE</scope>
    <source>
        <strain evidence="8">NBRC 14627</strain>
    </source>
</reference>
<keyword evidence="5 7" id="KW-0408">Iron</keyword>
<dbReference type="FunFam" id="1.10.630.10:FF:000018">
    <property type="entry name" value="Cytochrome P450 monooxygenase"/>
    <property type="match status" value="1"/>
</dbReference>
<keyword evidence="4 7" id="KW-0560">Oxidoreductase</keyword>
<dbReference type="AlphaFoldDB" id="A0A9W6Q1T4"/>
<evidence type="ECO:0000256" key="7">
    <source>
        <dbReference type="RuleBase" id="RU000461"/>
    </source>
</evidence>
<dbReference type="SUPFAM" id="SSF48264">
    <property type="entry name" value="Cytochrome P450"/>
    <property type="match status" value="1"/>
</dbReference>
<evidence type="ECO:0000256" key="5">
    <source>
        <dbReference type="ARBA" id="ARBA00023004"/>
    </source>
</evidence>
<proteinExistence type="inferred from homology"/>
<organism evidence="8 9">
    <name type="scientific">Kitasatospora phosalacinea</name>
    <dbReference type="NCBI Taxonomy" id="2065"/>
    <lineage>
        <taxon>Bacteria</taxon>
        <taxon>Bacillati</taxon>
        <taxon>Actinomycetota</taxon>
        <taxon>Actinomycetes</taxon>
        <taxon>Kitasatosporales</taxon>
        <taxon>Streptomycetaceae</taxon>
        <taxon>Kitasatospora</taxon>
    </lineage>
</organism>
<comment type="similarity">
    <text evidence="1 7">Belongs to the cytochrome P450 family.</text>
</comment>
<keyword evidence="3 7" id="KW-0479">Metal-binding</keyword>
<dbReference type="InterPro" id="IPR001128">
    <property type="entry name" value="Cyt_P450"/>
</dbReference>
<evidence type="ECO:0000256" key="6">
    <source>
        <dbReference type="ARBA" id="ARBA00023033"/>
    </source>
</evidence>
<dbReference type="GO" id="GO:0016705">
    <property type="term" value="F:oxidoreductase activity, acting on paired donors, with incorporation or reduction of molecular oxygen"/>
    <property type="evidence" value="ECO:0007669"/>
    <property type="project" value="InterPro"/>
</dbReference>
<evidence type="ECO:0000256" key="2">
    <source>
        <dbReference type="ARBA" id="ARBA00022617"/>
    </source>
</evidence>
<evidence type="ECO:0000256" key="3">
    <source>
        <dbReference type="ARBA" id="ARBA00022723"/>
    </source>
</evidence>
<dbReference type="InterPro" id="IPR002397">
    <property type="entry name" value="Cyt_P450_B"/>
</dbReference>